<comment type="caution">
    <text evidence="1">The sequence shown here is derived from an EMBL/GenBank/DDBJ whole genome shotgun (WGS) entry which is preliminary data.</text>
</comment>
<evidence type="ECO:0000313" key="2">
    <source>
        <dbReference type="Proteomes" id="UP000254326"/>
    </source>
</evidence>
<reference evidence="1 2" key="1">
    <citation type="submission" date="2018-06" db="EMBL/GenBank/DDBJ databases">
        <title>Marinomonas sp. YLB-05 draft genome sequence.</title>
        <authorList>
            <person name="Yu L."/>
            <person name="Tang X."/>
        </authorList>
    </citation>
    <scope>NUCLEOTIDE SEQUENCE [LARGE SCALE GENOMIC DNA]</scope>
    <source>
        <strain evidence="1 2">YLB-05</strain>
    </source>
</reference>
<dbReference type="Proteomes" id="UP000254326">
    <property type="component" value="Unassembled WGS sequence"/>
</dbReference>
<dbReference type="EMBL" id="QKRA01000002">
    <property type="protein sequence ID" value="RDL45055.1"/>
    <property type="molecule type" value="Genomic_DNA"/>
</dbReference>
<dbReference type="RefSeq" id="WP_115467092.1">
    <property type="nucleotide sequence ID" value="NZ_QKRA01000002.1"/>
</dbReference>
<accession>A0A370UBI1</accession>
<sequence>MELWKQEIALGNQVFQQGDHLTALQHYQNASDRARQLLDCWFDTEAAISALVVSGLNHAETQCRLGEFEAAIETYATLSLDLRRFQNSFAPSNPIVMLVSESLLRIKREFLTLTQTYAYDILKLRSTKAL</sequence>
<dbReference type="SUPFAM" id="SSF48452">
    <property type="entry name" value="TPR-like"/>
    <property type="match status" value="1"/>
</dbReference>
<protein>
    <recommendedName>
        <fullName evidence="3">Tetratricopeptide repeat protein</fullName>
    </recommendedName>
</protein>
<dbReference type="AlphaFoldDB" id="A0A370UBI1"/>
<gene>
    <name evidence="1" type="ORF">DN730_05410</name>
</gene>
<organism evidence="1 2">
    <name type="scientific">Marinomonas piezotolerans</name>
    <dbReference type="NCBI Taxonomy" id="2213058"/>
    <lineage>
        <taxon>Bacteria</taxon>
        <taxon>Pseudomonadati</taxon>
        <taxon>Pseudomonadota</taxon>
        <taxon>Gammaproteobacteria</taxon>
        <taxon>Oceanospirillales</taxon>
        <taxon>Oceanospirillaceae</taxon>
        <taxon>Marinomonas</taxon>
    </lineage>
</organism>
<dbReference type="Gene3D" id="1.25.40.10">
    <property type="entry name" value="Tetratricopeptide repeat domain"/>
    <property type="match status" value="1"/>
</dbReference>
<keyword evidence="2" id="KW-1185">Reference proteome</keyword>
<evidence type="ECO:0008006" key="3">
    <source>
        <dbReference type="Google" id="ProtNLM"/>
    </source>
</evidence>
<dbReference type="OrthoDB" id="6106201at2"/>
<proteinExistence type="predicted"/>
<evidence type="ECO:0000313" key="1">
    <source>
        <dbReference type="EMBL" id="RDL45055.1"/>
    </source>
</evidence>
<dbReference type="InterPro" id="IPR011990">
    <property type="entry name" value="TPR-like_helical_dom_sf"/>
</dbReference>
<name>A0A370UBI1_9GAMM</name>